<dbReference type="InterPro" id="IPR005790">
    <property type="entry name" value="DNA_polIII_delta"/>
</dbReference>
<keyword evidence="4" id="KW-0235">DNA replication</keyword>
<evidence type="ECO:0000256" key="1">
    <source>
        <dbReference type="ARBA" id="ARBA00012417"/>
    </source>
</evidence>
<dbReference type="Gene3D" id="1.20.272.10">
    <property type="match status" value="1"/>
</dbReference>
<sequence>MVQIKPQDADRFLSRPNPDVRVVLIHGSDTGLVSERAAQFVKTVLGKGDDPFALVRLDSAEIAADPGRLADEANTIALFGGTRAIWVRLGGNRPIQAAVEAVLAAPPQDAWVVIEAGDLKKGTGLRKVCENARGAAAIACYADNDMALDRLIDGEVQAAGLTIEPDARNLLRGLLGSDRLASRSEIAKLCLYARGERSIDIAAVRAIVGDAGASATDEAVDAMALGDVKELDVSFRRLVASGTAAFVIAAAALRHFQMLHRIAAAIDNGATSQAAIDGASGGLFFQRKAKLEQQVRLWTLDRLTAALDRLDRAILDSRLKAAIADSVIAQALLGIATLARQPRR</sequence>
<dbReference type="InterPro" id="IPR008921">
    <property type="entry name" value="DNA_pol3_clamp-load_cplx_C"/>
</dbReference>
<dbReference type="InterPro" id="IPR027417">
    <property type="entry name" value="P-loop_NTPase"/>
</dbReference>
<comment type="similarity">
    <text evidence="6">Belongs to the DNA polymerase HolA subunit family.</text>
</comment>
<dbReference type="PANTHER" id="PTHR34388:SF1">
    <property type="entry name" value="DNA POLYMERASE III SUBUNIT DELTA"/>
    <property type="match status" value="1"/>
</dbReference>
<reference evidence="8 9" key="1">
    <citation type="submission" date="2023-07" db="EMBL/GenBank/DDBJ databases">
        <title>Genomic Encyclopedia of Type Strains, Phase IV (KMG-IV): sequencing the most valuable type-strain genomes for metagenomic binning, comparative biology and taxonomic classification.</title>
        <authorList>
            <person name="Goeker M."/>
        </authorList>
    </citation>
    <scope>NUCLEOTIDE SEQUENCE [LARGE SCALE GENOMIC DNA]</scope>
    <source>
        <strain evidence="8 9">B6-8</strain>
    </source>
</reference>
<evidence type="ECO:0000313" key="9">
    <source>
        <dbReference type="Proteomes" id="UP001241603"/>
    </source>
</evidence>
<dbReference type="Gene3D" id="3.40.50.300">
    <property type="entry name" value="P-loop containing nucleotide triphosphate hydrolases"/>
    <property type="match status" value="1"/>
</dbReference>
<evidence type="ECO:0000256" key="5">
    <source>
        <dbReference type="ARBA" id="ARBA00022932"/>
    </source>
</evidence>
<protein>
    <recommendedName>
        <fullName evidence="1">DNA-directed DNA polymerase</fullName>
        <ecNumber evidence="1">2.7.7.7</ecNumber>
    </recommendedName>
</protein>
<evidence type="ECO:0000256" key="2">
    <source>
        <dbReference type="ARBA" id="ARBA00022679"/>
    </source>
</evidence>
<dbReference type="EC" id="2.7.7.7" evidence="1"/>
<keyword evidence="3 8" id="KW-0548">Nucleotidyltransferase</keyword>
<evidence type="ECO:0000256" key="3">
    <source>
        <dbReference type="ARBA" id="ARBA00022695"/>
    </source>
</evidence>
<dbReference type="GO" id="GO:0003887">
    <property type="term" value="F:DNA-directed DNA polymerase activity"/>
    <property type="evidence" value="ECO:0007669"/>
    <property type="project" value="UniProtKB-EC"/>
</dbReference>
<dbReference type="Proteomes" id="UP001241603">
    <property type="component" value="Unassembled WGS sequence"/>
</dbReference>
<accession>A0ABU0H7D0</accession>
<dbReference type="Gene3D" id="1.10.8.60">
    <property type="match status" value="1"/>
</dbReference>
<comment type="catalytic activity">
    <reaction evidence="7">
        <text>DNA(n) + a 2'-deoxyribonucleoside 5'-triphosphate = DNA(n+1) + diphosphate</text>
        <dbReference type="Rhea" id="RHEA:22508"/>
        <dbReference type="Rhea" id="RHEA-COMP:17339"/>
        <dbReference type="Rhea" id="RHEA-COMP:17340"/>
        <dbReference type="ChEBI" id="CHEBI:33019"/>
        <dbReference type="ChEBI" id="CHEBI:61560"/>
        <dbReference type="ChEBI" id="CHEBI:173112"/>
        <dbReference type="EC" id="2.7.7.7"/>
    </reaction>
</comment>
<organism evidence="8 9">
    <name type="scientific">Kaistia dalseonensis</name>
    <dbReference type="NCBI Taxonomy" id="410840"/>
    <lineage>
        <taxon>Bacteria</taxon>
        <taxon>Pseudomonadati</taxon>
        <taxon>Pseudomonadota</taxon>
        <taxon>Alphaproteobacteria</taxon>
        <taxon>Hyphomicrobiales</taxon>
        <taxon>Kaistiaceae</taxon>
        <taxon>Kaistia</taxon>
    </lineage>
</organism>
<evidence type="ECO:0000256" key="4">
    <source>
        <dbReference type="ARBA" id="ARBA00022705"/>
    </source>
</evidence>
<dbReference type="SUPFAM" id="SSF52540">
    <property type="entry name" value="P-loop containing nucleoside triphosphate hydrolases"/>
    <property type="match status" value="1"/>
</dbReference>
<keyword evidence="2 8" id="KW-0808">Transferase</keyword>
<dbReference type="RefSeq" id="WP_266348306.1">
    <property type="nucleotide sequence ID" value="NZ_JAPKNG010000002.1"/>
</dbReference>
<keyword evidence="9" id="KW-1185">Reference proteome</keyword>
<evidence type="ECO:0000256" key="7">
    <source>
        <dbReference type="ARBA" id="ARBA00049244"/>
    </source>
</evidence>
<keyword evidence="5" id="KW-0239">DNA-directed DNA polymerase</keyword>
<evidence type="ECO:0000256" key="6">
    <source>
        <dbReference type="ARBA" id="ARBA00034754"/>
    </source>
</evidence>
<dbReference type="SUPFAM" id="SSF48019">
    <property type="entry name" value="post-AAA+ oligomerization domain-like"/>
    <property type="match status" value="1"/>
</dbReference>
<dbReference type="PANTHER" id="PTHR34388">
    <property type="entry name" value="DNA POLYMERASE III SUBUNIT DELTA"/>
    <property type="match status" value="1"/>
</dbReference>
<dbReference type="NCBIfam" id="TIGR01128">
    <property type="entry name" value="holA"/>
    <property type="match status" value="1"/>
</dbReference>
<gene>
    <name evidence="8" type="ORF">QO014_001766</name>
</gene>
<evidence type="ECO:0000313" key="8">
    <source>
        <dbReference type="EMBL" id="MDQ0437381.1"/>
    </source>
</evidence>
<comment type="caution">
    <text evidence="8">The sequence shown here is derived from an EMBL/GenBank/DDBJ whole genome shotgun (WGS) entry which is preliminary data.</text>
</comment>
<proteinExistence type="inferred from homology"/>
<dbReference type="EMBL" id="JAUSVO010000002">
    <property type="protein sequence ID" value="MDQ0437381.1"/>
    <property type="molecule type" value="Genomic_DNA"/>
</dbReference>
<name>A0ABU0H7D0_9HYPH</name>